<dbReference type="OrthoDB" id="9806179at2"/>
<evidence type="ECO:0000256" key="1">
    <source>
        <dbReference type="ARBA" id="ARBA00022630"/>
    </source>
</evidence>
<dbReference type="PRINTS" id="PR00368">
    <property type="entry name" value="FADPNR"/>
</dbReference>
<dbReference type="InterPro" id="IPR036188">
    <property type="entry name" value="FAD/NAD-bd_sf"/>
</dbReference>
<dbReference type="SUPFAM" id="SSF51905">
    <property type="entry name" value="FAD/NAD(P)-binding domain"/>
    <property type="match status" value="1"/>
</dbReference>
<name>A0A238XT94_9BACT</name>
<proteinExistence type="predicted"/>
<keyword evidence="1" id="KW-0285">Flavoprotein</keyword>
<dbReference type="Pfam" id="PF07992">
    <property type="entry name" value="Pyr_redox_2"/>
    <property type="match status" value="1"/>
</dbReference>
<protein>
    <submittedName>
        <fullName evidence="4">Thioredoxin reductase (NADPH)</fullName>
    </submittedName>
</protein>
<dbReference type="PANTHER" id="PTHR48105">
    <property type="entry name" value="THIOREDOXIN REDUCTASE 1-RELATED-RELATED"/>
    <property type="match status" value="1"/>
</dbReference>
<dbReference type="Gene3D" id="3.50.50.60">
    <property type="entry name" value="FAD/NAD(P)-binding domain"/>
    <property type="match status" value="2"/>
</dbReference>
<evidence type="ECO:0000313" key="5">
    <source>
        <dbReference type="Proteomes" id="UP000198324"/>
    </source>
</evidence>
<organism evidence="4 5">
    <name type="scientific">Humidesulfovibrio mexicanus</name>
    <dbReference type="NCBI Taxonomy" id="147047"/>
    <lineage>
        <taxon>Bacteria</taxon>
        <taxon>Pseudomonadati</taxon>
        <taxon>Thermodesulfobacteriota</taxon>
        <taxon>Desulfovibrionia</taxon>
        <taxon>Desulfovibrionales</taxon>
        <taxon>Desulfovibrionaceae</taxon>
        <taxon>Humidesulfovibrio</taxon>
    </lineage>
</organism>
<gene>
    <name evidence="4" type="ORF">SAMN04488503_0405</name>
</gene>
<keyword evidence="5" id="KW-1185">Reference proteome</keyword>
<dbReference type="EMBL" id="FZOC01000001">
    <property type="protein sequence ID" value="SNR61940.1"/>
    <property type="molecule type" value="Genomic_DNA"/>
</dbReference>
<dbReference type="PRINTS" id="PR00469">
    <property type="entry name" value="PNDRDTASEII"/>
</dbReference>
<accession>A0A238XT94</accession>
<dbReference type="GO" id="GO:0016491">
    <property type="term" value="F:oxidoreductase activity"/>
    <property type="evidence" value="ECO:0007669"/>
    <property type="project" value="UniProtKB-KW"/>
</dbReference>
<keyword evidence="2" id="KW-0560">Oxidoreductase</keyword>
<evidence type="ECO:0000259" key="3">
    <source>
        <dbReference type="Pfam" id="PF07992"/>
    </source>
</evidence>
<dbReference type="InterPro" id="IPR023753">
    <property type="entry name" value="FAD/NAD-binding_dom"/>
</dbReference>
<dbReference type="RefSeq" id="WP_089271187.1">
    <property type="nucleotide sequence ID" value="NZ_FZOC01000001.1"/>
</dbReference>
<dbReference type="AlphaFoldDB" id="A0A238XT94"/>
<evidence type="ECO:0000313" key="4">
    <source>
        <dbReference type="EMBL" id="SNR61940.1"/>
    </source>
</evidence>
<sequence>MEPKKIFDVVILGCGPAGIQAAIHASRKKASVLLLGRLNKSSLFWAHVENFMGMFKTSGEAMLTTGLAQAKSFGAETLEEDALRISQTGRCLEIETESGNVLCARALVVATGTTRNRLGVPGEKELLGRGVSYCVDCDGGFFRGEDVAVVGGQSAAAGGALTLLSMARSVHLVAESLDVSPVLKAKLAQSGVVLHEGVKPVAVQGEGKVSGLALSDGQTLAVSGVFIELGAKGVLELASSLGLTLDESMKYIDTDKRQATSVPGVFAAGDICGPPLQMAKAVGEGCVAGSNAAMYAKNMKLAQEGPDEEQPQAQ</sequence>
<dbReference type="InterPro" id="IPR050097">
    <property type="entry name" value="Ferredoxin-NADP_redctase_2"/>
</dbReference>
<reference evidence="4 5" key="1">
    <citation type="submission" date="2017-06" db="EMBL/GenBank/DDBJ databases">
        <authorList>
            <person name="Kim H.J."/>
            <person name="Triplett B.A."/>
        </authorList>
    </citation>
    <scope>NUCLEOTIDE SEQUENCE [LARGE SCALE GENOMIC DNA]</scope>
    <source>
        <strain evidence="4 5">DSM 13116</strain>
    </source>
</reference>
<evidence type="ECO:0000256" key="2">
    <source>
        <dbReference type="ARBA" id="ARBA00023002"/>
    </source>
</evidence>
<feature type="domain" description="FAD/NAD(P)-binding" evidence="3">
    <location>
        <begin position="7"/>
        <end position="285"/>
    </location>
</feature>
<dbReference type="Proteomes" id="UP000198324">
    <property type="component" value="Unassembled WGS sequence"/>
</dbReference>